<reference evidence="1" key="1">
    <citation type="journal article" date="2020" name="Nature">
        <title>Giant virus diversity and host interactions through global metagenomics.</title>
        <authorList>
            <person name="Schulz F."/>
            <person name="Roux S."/>
            <person name="Paez-Espino D."/>
            <person name="Jungbluth S."/>
            <person name="Walsh D.A."/>
            <person name="Denef V.J."/>
            <person name="McMahon K.D."/>
            <person name="Konstantinidis K.T."/>
            <person name="Eloe-Fadrosh E.A."/>
            <person name="Kyrpides N.C."/>
            <person name="Woyke T."/>
        </authorList>
    </citation>
    <scope>NUCLEOTIDE SEQUENCE</scope>
    <source>
        <strain evidence="1">GVMAG-S-3300010158-109</strain>
    </source>
</reference>
<organism evidence="1">
    <name type="scientific">viral metagenome</name>
    <dbReference type="NCBI Taxonomy" id="1070528"/>
    <lineage>
        <taxon>unclassified sequences</taxon>
        <taxon>metagenomes</taxon>
        <taxon>organismal metagenomes</taxon>
    </lineage>
</organism>
<dbReference type="EMBL" id="MN740867">
    <property type="protein sequence ID" value="QHU15687.1"/>
    <property type="molecule type" value="Genomic_DNA"/>
</dbReference>
<accession>A0A6C0KFY0</accession>
<name>A0A6C0KFY0_9ZZZZ</name>
<protein>
    <submittedName>
        <fullName evidence="1">Uncharacterized protein</fullName>
    </submittedName>
</protein>
<proteinExistence type="predicted"/>
<sequence length="67" mass="8311">MYKIIPNVPTSDHMYQQWKSFYEPHVQHLFNHLLEKLEDENILYMNYDFETFCNLVYKKSSKRMPVH</sequence>
<evidence type="ECO:0000313" key="1">
    <source>
        <dbReference type="EMBL" id="QHU15687.1"/>
    </source>
</evidence>
<dbReference type="AlphaFoldDB" id="A0A6C0KFY0"/>